<dbReference type="EMBL" id="CAJOBQ010005621">
    <property type="protein sequence ID" value="CAF4659311.1"/>
    <property type="molecule type" value="Genomic_DNA"/>
</dbReference>
<proteinExistence type="predicted"/>
<evidence type="ECO:0000313" key="1">
    <source>
        <dbReference type="EMBL" id="CAF4659311.1"/>
    </source>
</evidence>
<dbReference type="Proteomes" id="UP000663862">
    <property type="component" value="Unassembled WGS sequence"/>
</dbReference>
<reference evidence="1" key="1">
    <citation type="submission" date="2021-02" db="EMBL/GenBank/DDBJ databases">
        <authorList>
            <person name="Nowell W R."/>
        </authorList>
    </citation>
    <scope>NUCLEOTIDE SEQUENCE</scope>
</reference>
<sequence>DNLKEQQVCLIKCIARHYLRLDQNEIRVIKYLNSSDGHVCEH</sequence>
<dbReference type="AlphaFoldDB" id="A0A821G5Q2"/>
<comment type="caution">
    <text evidence="1">The sequence shown here is derived from an EMBL/GenBank/DDBJ whole genome shotgun (WGS) entry which is preliminary data.</text>
</comment>
<feature type="non-terminal residue" evidence="1">
    <location>
        <position position="1"/>
    </location>
</feature>
<accession>A0A821G5Q2</accession>
<gene>
    <name evidence="1" type="ORF">TSG867_LOCUS31255</name>
</gene>
<name>A0A821G5Q2_9BILA</name>
<evidence type="ECO:0000313" key="2">
    <source>
        <dbReference type="Proteomes" id="UP000663862"/>
    </source>
</evidence>
<protein>
    <submittedName>
        <fullName evidence="1">Uncharacterized protein</fullName>
    </submittedName>
</protein>
<organism evidence="1 2">
    <name type="scientific">Rotaria socialis</name>
    <dbReference type="NCBI Taxonomy" id="392032"/>
    <lineage>
        <taxon>Eukaryota</taxon>
        <taxon>Metazoa</taxon>
        <taxon>Spiralia</taxon>
        <taxon>Gnathifera</taxon>
        <taxon>Rotifera</taxon>
        <taxon>Eurotatoria</taxon>
        <taxon>Bdelloidea</taxon>
        <taxon>Philodinida</taxon>
        <taxon>Philodinidae</taxon>
        <taxon>Rotaria</taxon>
    </lineage>
</organism>